<proteinExistence type="predicted"/>
<dbReference type="GeneID" id="4999758"/>
<evidence type="ECO:0000313" key="3">
    <source>
        <dbReference type="Proteomes" id="UP000001568"/>
    </source>
</evidence>
<dbReference type="EMBL" id="CP000581">
    <property type="protein sequence ID" value="ABO94027.1"/>
    <property type="molecule type" value="Genomic_DNA"/>
</dbReference>
<evidence type="ECO:0000256" key="1">
    <source>
        <dbReference type="SAM" id="MobiDB-lite"/>
    </source>
</evidence>
<dbReference type="Gramene" id="ABO94027">
    <property type="protein sequence ID" value="ABO94027"/>
    <property type="gene ID" value="OSTLU_13589"/>
</dbReference>
<feature type="compositionally biased region" description="Basic and acidic residues" evidence="1">
    <location>
        <begin position="99"/>
        <end position="111"/>
    </location>
</feature>
<dbReference type="RefSeq" id="XP_001415735.1">
    <property type="nucleotide sequence ID" value="XM_001415698.1"/>
</dbReference>
<organism evidence="2 3">
    <name type="scientific">Ostreococcus lucimarinus (strain CCE9901)</name>
    <dbReference type="NCBI Taxonomy" id="436017"/>
    <lineage>
        <taxon>Eukaryota</taxon>
        <taxon>Viridiplantae</taxon>
        <taxon>Chlorophyta</taxon>
        <taxon>Mamiellophyceae</taxon>
        <taxon>Mamiellales</taxon>
        <taxon>Bathycoccaceae</taxon>
        <taxon>Ostreococcus</taxon>
    </lineage>
</organism>
<accession>A4RQH9</accession>
<dbReference type="AlphaFoldDB" id="A4RQH9"/>
<dbReference type="KEGG" id="olu:OSTLU_13589"/>
<feature type="region of interest" description="Disordered" evidence="1">
    <location>
        <begin position="1"/>
        <end position="145"/>
    </location>
</feature>
<feature type="compositionally biased region" description="Low complexity" evidence="1">
    <location>
        <begin position="51"/>
        <end position="66"/>
    </location>
</feature>
<name>A4RQH9_OSTLU</name>
<gene>
    <name evidence="2" type="ORF">OSTLU_13589</name>
</gene>
<protein>
    <submittedName>
        <fullName evidence="2">Uncharacterized protein</fullName>
    </submittedName>
</protein>
<feature type="compositionally biased region" description="Basic and acidic residues" evidence="1">
    <location>
        <begin position="1"/>
        <end position="19"/>
    </location>
</feature>
<feature type="compositionally biased region" description="Polar residues" evidence="1">
    <location>
        <begin position="20"/>
        <end position="33"/>
    </location>
</feature>
<sequence length="145" mass="15802">MEEEMETLRARVRALETERASTAATISGSQTRMKSPRREILAPDSPDDGDGLSPLSYELSPLSTSEMTPPPRCALEEEEEAAQTPRAFLPPRPPSREGSGGDDRSWVEAWERAQLNNPAASLPTSLRPGQGFVCPFTGNVVHKTP</sequence>
<reference evidence="2 3" key="1">
    <citation type="journal article" date="2007" name="Proc. Natl. Acad. Sci. U.S.A.">
        <title>The tiny eukaryote Ostreococcus provides genomic insights into the paradox of plankton speciation.</title>
        <authorList>
            <person name="Palenik B."/>
            <person name="Grimwood J."/>
            <person name="Aerts A."/>
            <person name="Rouze P."/>
            <person name="Salamov A."/>
            <person name="Putnam N."/>
            <person name="Dupont C."/>
            <person name="Jorgensen R."/>
            <person name="Derelle E."/>
            <person name="Rombauts S."/>
            <person name="Zhou K."/>
            <person name="Otillar R."/>
            <person name="Merchant S.S."/>
            <person name="Podell S."/>
            <person name="Gaasterland T."/>
            <person name="Napoli C."/>
            <person name="Gendler K."/>
            <person name="Manuell A."/>
            <person name="Tai V."/>
            <person name="Vallon O."/>
            <person name="Piganeau G."/>
            <person name="Jancek S."/>
            <person name="Heijde M."/>
            <person name="Jabbari K."/>
            <person name="Bowler C."/>
            <person name="Lohr M."/>
            <person name="Robbens S."/>
            <person name="Werner G."/>
            <person name="Dubchak I."/>
            <person name="Pazour G.J."/>
            <person name="Ren Q."/>
            <person name="Paulsen I."/>
            <person name="Delwiche C."/>
            <person name="Schmutz J."/>
            <person name="Rokhsar D."/>
            <person name="Van de Peer Y."/>
            <person name="Moreau H."/>
            <person name="Grigoriev I.V."/>
        </authorList>
    </citation>
    <scope>NUCLEOTIDE SEQUENCE [LARGE SCALE GENOMIC DNA]</scope>
    <source>
        <strain evidence="2 3">CCE9901</strain>
    </source>
</reference>
<feature type="compositionally biased region" description="Polar residues" evidence="1">
    <location>
        <begin position="114"/>
        <end position="124"/>
    </location>
</feature>
<dbReference type="Proteomes" id="UP000001568">
    <property type="component" value="Chromosome 1"/>
</dbReference>
<dbReference type="HOGENOM" id="CLU_1790147_0_0_1"/>
<keyword evidence="3" id="KW-1185">Reference proteome</keyword>
<evidence type="ECO:0000313" key="2">
    <source>
        <dbReference type="EMBL" id="ABO94027.1"/>
    </source>
</evidence>
<dbReference type="OrthoDB" id="10644444at2759"/>